<dbReference type="PANTHER" id="PTHR11533:SF174">
    <property type="entry name" value="PUROMYCIN-SENSITIVE AMINOPEPTIDASE-RELATED"/>
    <property type="match status" value="1"/>
</dbReference>
<feature type="transmembrane region" description="Helical" evidence="1">
    <location>
        <begin position="322"/>
        <end position="344"/>
    </location>
</feature>
<protein>
    <submittedName>
        <fullName evidence="3">ABC-type transport system involved in multi-copper enzyme maturation permease subunit</fullName>
    </submittedName>
</protein>
<proteinExistence type="predicted"/>
<dbReference type="InterPro" id="IPR014782">
    <property type="entry name" value="Peptidase_M1_dom"/>
</dbReference>
<dbReference type="GO" id="GO:0070006">
    <property type="term" value="F:metalloaminopeptidase activity"/>
    <property type="evidence" value="ECO:0007669"/>
    <property type="project" value="TreeGrafter"/>
</dbReference>
<accession>A0AAE3XNG8</accession>
<feature type="transmembrane region" description="Helical" evidence="1">
    <location>
        <begin position="171"/>
        <end position="191"/>
    </location>
</feature>
<evidence type="ECO:0000313" key="4">
    <source>
        <dbReference type="Proteomes" id="UP001185092"/>
    </source>
</evidence>
<feature type="transmembrane region" description="Helical" evidence="1">
    <location>
        <begin position="145"/>
        <end position="164"/>
    </location>
</feature>
<dbReference type="AlphaFoldDB" id="A0AAE3XNG8"/>
<dbReference type="GO" id="GO:0005615">
    <property type="term" value="C:extracellular space"/>
    <property type="evidence" value="ECO:0007669"/>
    <property type="project" value="TreeGrafter"/>
</dbReference>
<keyword evidence="1" id="KW-0472">Membrane</keyword>
<dbReference type="InterPro" id="IPR027268">
    <property type="entry name" value="Peptidase_M4/M1_CTD_sf"/>
</dbReference>
<keyword evidence="1" id="KW-0812">Transmembrane</keyword>
<feature type="transmembrane region" description="Helical" evidence="1">
    <location>
        <begin position="523"/>
        <end position="546"/>
    </location>
</feature>
<feature type="transmembrane region" description="Helical" evidence="1">
    <location>
        <begin position="364"/>
        <end position="385"/>
    </location>
</feature>
<dbReference type="EMBL" id="JAVDQD010000006">
    <property type="protein sequence ID" value="MDR6241161.1"/>
    <property type="molecule type" value="Genomic_DNA"/>
</dbReference>
<dbReference type="GO" id="GO:0005737">
    <property type="term" value="C:cytoplasm"/>
    <property type="evidence" value="ECO:0007669"/>
    <property type="project" value="TreeGrafter"/>
</dbReference>
<keyword evidence="4" id="KW-1185">Reference proteome</keyword>
<organism evidence="3 4">
    <name type="scientific">Aureibacter tunicatorum</name>
    <dbReference type="NCBI Taxonomy" id="866807"/>
    <lineage>
        <taxon>Bacteria</taxon>
        <taxon>Pseudomonadati</taxon>
        <taxon>Bacteroidota</taxon>
        <taxon>Cytophagia</taxon>
        <taxon>Cytophagales</taxon>
        <taxon>Persicobacteraceae</taxon>
        <taxon>Aureibacter</taxon>
    </lineage>
</organism>
<feature type="transmembrane region" description="Helical" evidence="1">
    <location>
        <begin position="51"/>
        <end position="75"/>
    </location>
</feature>
<dbReference type="Gene3D" id="1.10.390.10">
    <property type="entry name" value="Neutral Protease Domain 2"/>
    <property type="match status" value="1"/>
</dbReference>
<dbReference type="GO" id="GO:0043171">
    <property type="term" value="P:peptide catabolic process"/>
    <property type="evidence" value="ECO:0007669"/>
    <property type="project" value="TreeGrafter"/>
</dbReference>
<evidence type="ECO:0000259" key="2">
    <source>
        <dbReference type="Pfam" id="PF01433"/>
    </source>
</evidence>
<dbReference type="SUPFAM" id="SSF55486">
    <property type="entry name" value="Metalloproteases ('zincins'), catalytic domain"/>
    <property type="match status" value="1"/>
</dbReference>
<feature type="transmembrane region" description="Helical" evidence="1">
    <location>
        <begin position="479"/>
        <end position="503"/>
    </location>
</feature>
<feature type="transmembrane region" description="Helical" evidence="1">
    <location>
        <begin position="21"/>
        <end position="39"/>
    </location>
</feature>
<dbReference type="Pfam" id="PF01433">
    <property type="entry name" value="Peptidase_M1"/>
    <property type="match status" value="1"/>
</dbReference>
<feature type="transmembrane region" description="Helical" evidence="1">
    <location>
        <begin position="567"/>
        <end position="589"/>
    </location>
</feature>
<feature type="transmembrane region" description="Helical" evidence="1">
    <location>
        <begin position="96"/>
        <end position="125"/>
    </location>
</feature>
<dbReference type="Proteomes" id="UP001185092">
    <property type="component" value="Unassembled WGS sequence"/>
</dbReference>
<sequence length="1185" mass="136535">MLHRLLQFELFYQAKQRALPIFILLFLGLGYFMGSQGFAPAGVNFNSVYQIYFHTGITTLGSVFVIMFFAVSGILRDQQHQMESLIFSSSVQKSPYFWSRFIGTFTFSVIAVSPFLLGYVLGNYYSDLDPERLAEFKLIYYLQPWLYLILPNVLMASAIIFSVSTLTKNTIATYASAVFIYVLYFISSMFLNSPMMAQSVPASPESMALASLADPFGFASFFEQTQFWTPFQKNTQLISLSGLFLFNRLIWIGFSFALLAITYRLFSFRKISKKSIKKSKAQKENIKSIAYRPIHSLHNFKADRLAFFSLVTLELKNIFKSLPFIVIFAMWLVSIFSELTGLVIRGSEYNVPLHPFTNQMIDQVTDSITLFSLILIIFYSAEIVWRERSLNLNSITDATPVKNSILFASKFIAILSLPVLLISSAILMCVGFQISLGYNDFEWNLYAMLFYHYGIQLAIYVMITLFINSISKNKFMGMGIFAMVIIISFKAVLIGLEHPLFSIGFMPRVSYSNMSGFAEGNLLFNHLSIFWSFLGIILTGLSFKIWNRGTIKTFSSKIKQLIYQWNTSQAIVFSTTLIGFLSMGILIFYQMNIDSEYINQDIKLNFRENYERKFKQYENMDKPYEVSRKTEVAIYPNKKSYHIKANYILKNKNEQPISEVFITEKIKLKSISIANASLIQHDSVYGTYLFKFHKPIMPEQSILYQYELINQLKNYEEEKSIVANGSYITHRGFEPVIGYRNGLEIIDKTERKKRNLPEREEDNHSDEHIHLEDLKVEKARFETIVSTSSDQVALSSGKLIRQWTENDRNFYHFKATEKILPTIGYFSAKYATQKINHQGISIEQYFDPKHDINVEEIELSSKQTLDYCQKNFGRYAFDHLRIAEIPSHWGFGGFAHPGVISMTEDRLYLTDVSDENTFNLVAKRTIHEVAHQWWGHALSAKPILGGSLLVEGLAKYTEAVVMEKRFGKRALYTLSNDARRKYFSGRSFANKAEPPAYKVFGQSYIAYGKSYHILMSLRDLIGEAKVNQALKKLTNKFRKKNTLEATTVDFLNELYLIAPENQHELIDDWFKKVITYDLSVEESHVKQMKNGKYEVHLKVKTKRNQTIENGAIQSIEINEPIMIGIFDKHPSEVSDDSSMIYYETKTINKEFTEFKIIVDKAPEYIGIDPFGTRSDENLADNVKRL</sequence>
<feature type="transmembrane region" description="Helical" evidence="1">
    <location>
        <begin position="446"/>
        <end position="467"/>
    </location>
</feature>
<reference evidence="3" key="1">
    <citation type="submission" date="2023-07" db="EMBL/GenBank/DDBJ databases">
        <title>Genomic Encyclopedia of Type Strains, Phase IV (KMG-IV): sequencing the most valuable type-strain genomes for metagenomic binning, comparative biology and taxonomic classification.</title>
        <authorList>
            <person name="Goeker M."/>
        </authorList>
    </citation>
    <scope>NUCLEOTIDE SEQUENCE</scope>
    <source>
        <strain evidence="3">DSM 26174</strain>
    </source>
</reference>
<dbReference type="PANTHER" id="PTHR11533">
    <property type="entry name" value="PROTEASE M1 ZINC METALLOPROTEASE"/>
    <property type="match status" value="1"/>
</dbReference>
<dbReference type="RefSeq" id="WP_309941729.1">
    <property type="nucleotide sequence ID" value="NZ_AP025305.1"/>
</dbReference>
<name>A0AAE3XNG8_9BACT</name>
<evidence type="ECO:0000313" key="3">
    <source>
        <dbReference type="EMBL" id="MDR6241161.1"/>
    </source>
</evidence>
<dbReference type="GO" id="GO:0016020">
    <property type="term" value="C:membrane"/>
    <property type="evidence" value="ECO:0007669"/>
    <property type="project" value="TreeGrafter"/>
</dbReference>
<feature type="transmembrane region" description="Helical" evidence="1">
    <location>
        <begin position="249"/>
        <end position="266"/>
    </location>
</feature>
<keyword evidence="1" id="KW-1133">Transmembrane helix</keyword>
<feature type="domain" description="Peptidase M1 membrane alanine aminopeptidase" evidence="2">
    <location>
        <begin position="862"/>
        <end position="1069"/>
    </location>
</feature>
<dbReference type="InterPro" id="IPR050344">
    <property type="entry name" value="Peptidase_M1_aminopeptidases"/>
</dbReference>
<comment type="caution">
    <text evidence="3">The sequence shown here is derived from an EMBL/GenBank/DDBJ whole genome shotgun (WGS) entry which is preliminary data.</text>
</comment>
<gene>
    <name evidence="3" type="ORF">HNQ88_004237</name>
</gene>
<dbReference type="GO" id="GO:0042277">
    <property type="term" value="F:peptide binding"/>
    <property type="evidence" value="ECO:0007669"/>
    <property type="project" value="TreeGrafter"/>
</dbReference>
<dbReference type="GO" id="GO:0008270">
    <property type="term" value="F:zinc ion binding"/>
    <property type="evidence" value="ECO:0007669"/>
    <property type="project" value="InterPro"/>
</dbReference>
<feature type="transmembrane region" description="Helical" evidence="1">
    <location>
        <begin position="411"/>
        <end position="434"/>
    </location>
</feature>
<evidence type="ECO:0000256" key="1">
    <source>
        <dbReference type="SAM" id="Phobius"/>
    </source>
</evidence>